<dbReference type="EMBL" id="JAGFMF010012070">
    <property type="protein sequence ID" value="KAG8508005.1"/>
    <property type="molecule type" value="Genomic_DNA"/>
</dbReference>
<dbReference type="AlphaFoldDB" id="A0A8J5ZYA4"/>
<protein>
    <submittedName>
        <fullName evidence="1">Uncharacterized protein</fullName>
    </submittedName>
</protein>
<accession>A0A8J5ZYA4</accession>
<dbReference type="OrthoDB" id="9860094at2759"/>
<dbReference type="Pfam" id="PF15130">
    <property type="entry name" value="DUF4566"/>
    <property type="match status" value="1"/>
</dbReference>
<evidence type="ECO:0000313" key="2">
    <source>
        <dbReference type="Proteomes" id="UP000700334"/>
    </source>
</evidence>
<proteinExistence type="predicted"/>
<comment type="caution">
    <text evidence="1">The sequence shown here is derived from an EMBL/GenBank/DDBJ whole genome shotgun (WGS) entry which is preliminary data.</text>
</comment>
<keyword evidence="2" id="KW-1185">Reference proteome</keyword>
<gene>
    <name evidence="1" type="ORF">J0S82_005436</name>
</gene>
<evidence type="ECO:0000313" key="1">
    <source>
        <dbReference type="EMBL" id="KAG8508005.1"/>
    </source>
</evidence>
<dbReference type="InterPro" id="IPR027903">
    <property type="entry name" value="DUF4566"/>
</dbReference>
<name>A0A8J5ZYA4_GALPY</name>
<sequence>MSNNYEEKILKVQDSSLSLGSPGELSQKDVVELHAPRYQSMRRDVIGCTQEMDFILWPQNDTEKIVFLLFSRWKEPDEPLSPIQAKFEFHHGDCEKQCLNVLSCKDMIGIVNSPNQSVFLFSGRKPLRPQKTNLQSSSQAASASACYMNSLPTGQVAP</sequence>
<reference evidence="1" key="1">
    <citation type="journal article" date="2021" name="Evol. Appl.">
        <title>The genome of the Pyrenean desman and the effects of bottlenecks and inbreeding on the genomic landscape of an endangered species.</title>
        <authorList>
            <person name="Escoda L."/>
            <person name="Castresana J."/>
        </authorList>
    </citation>
    <scope>NUCLEOTIDE SEQUENCE</scope>
    <source>
        <strain evidence="1">IBE-C5619</strain>
    </source>
</reference>
<dbReference type="Proteomes" id="UP000700334">
    <property type="component" value="Unassembled WGS sequence"/>
</dbReference>
<organism evidence="1 2">
    <name type="scientific">Galemys pyrenaicus</name>
    <name type="common">Iberian desman</name>
    <name type="synonym">Pyrenean desman</name>
    <dbReference type="NCBI Taxonomy" id="202257"/>
    <lineage>
        <taxon>Eukaryota</taxon>
        <taxon>Metazoa</taxon>
        <taxon>Chordata</taxon>
        <taxon>Craniata</taxon>
        <taxon>Vertebrata</taxon>
        <taxon>Euteleostomi</taxon>
        <taxon>Mammalia</taxon>
        <taxon>Eutheria</taxon>
        <taxon>Laurasiatheria</taxon>
        <taxon>Eulipotyphla</taxon>
        <taxon>Talpidae</taxon>
        <taxon>Galemys</taxon>
    </lineage>
</organism>